<dbReference type="EMBL" id="JAUIZM010000009">
    <property type="protein sequence ID" value="KAK1367474.1"/>
    <property type="molecule type" value="Genomic_DNA"/>
</dbReference>
<dbReference type="AlphaFoldDB" id="A0AAD8MC70"/>
<keyword evidence="2" id="KW-1133">Transmembrane helix</keyword>
<dbReference type="PANTHER" id="PTHR12289">
    <property type="entry name" value="METAXIN RELATED"/>
    <property type="match status" value="1"/>
</dbReference>
<protein>
    <submittedName>
        <fullName evidence="5">Metaxin</fullName>
    </submittedName>
</protein>
<feature type="region of interest" description="Disordered" evidence="1">
    <location>
        <begin position="240"/>
        <end position="290"/>
    </location>
</feature>
<feature type="compositionally biased region" description="Polar residues" evidence="1">
    <location>
        <begin position="268"/>
        <end position="277"/>
    </location>
</feature>
<proteinExistence type="predicted"/>
<organism evidence="5 6">
    <name type="scientific">Heracleum sosnowskyi</name>
    <dbReference type="NCBI Taxonomy" id="360622"/>
    <lineage>
        <taxon>Eukaryota</taxon>
        <taxon>Viridiplantae</taxon>
        <taxon>Streptophyta</taxon>
        <taxon>Embryophyta</taxon>
        <taxon>Tracheophyta</taxon>
        <taxon>Spermatophyta</taxon>
        <taxon>Magnoliopsida</taxon>
        <taxon>eudicotyledons</taxon>
        <taxon>Gunneridae</taxon>
        <taxon>Pentapetalae</taxon>
        <taxon>asterids</taxon>
        <taxon>campanulids</taxon>
        <taxon>Apiales</taxon>
        <taxon>Apiaceae</taxon>
        <taxon>Apioideae</taxon>
        <taxon>apioid superclade</taxon>
        <taxon>Tordylieae</taxon>
        <taxon>Tordyliinae</taxon>
        <taxon>Heracleum</taxon>
    </lineage>
</organism>
<comment type="caution">
    <text evidence="5">The sequence shown here is derived from an EMBL/GenBank/DDBJ whole genome shotgun (WGS) entry which is preliminary data.</text>
</comment>
<dbReference type="GO" id="GO:0005741">
    <property type="term" value="C:mitochondrial outer membrane"/>
    <property type="evidence" value="ECO:0007669"/>
    <property type="project" value="TreeGrafter"/>
</dbReference>
<dbReference type="Pfam" id="PF17172">
    <property type="entry name" value="GST_N_4"/>
    <property type="match status" value="1"/>
</dbReference>
<dbReference type="GO" id="GO:0006626">
    <property type="term" value="P:protein targeting to mitochondrion"/>
    <property type="evidence" value="ECO:0007669"/>
    <property type="project" value="TreeGrafter"/>
</dbReference>
<name>A0AAD8MC70_9APIA</name>
<dbReference type="PANTHER" id="PTHR12289:SF41">
    <property type="entry name" value="FAILED AXON CONNECTIONS-RELATED"/>
    <property type="match status" value="1"/>
</dbReference>
<reference evidence="5" key="2">
    <citation type="submission" date="2023-05" db="EMBL/GenBank/DDBJ databases">
        <authorList>
            <person name="Schelkunov M.I."/>
        </authorList>
    </citation>
    <scope>NUCLEOTIDE SEQUENCE</scope>
    <source>
        <strain evidence="5">Hsosn_3</strain>
        <tissue evidence="5">Leaf</tissue>
    </source>
</reference>
<gene>
    <name evidence="5" type="ORF">POM88_043035</name>
</gene>
<evidence type="ECO:0000313" key="5">
    <source>
        <dbReference type="EMBL" id="KAK1367474.1"/>
    </source>
</evidence>
<keyword evidence="2" id="KW-0472">Membrane</keyword>
<feature type="compositionally biased region" description="Low complexity" evidence="1">
    <location>
        <begin position="253"/>
        <end position="267"/>
    </location>
</feature>
<dbReference type="Proteomes" id="UP001237642">
    <property type="component" value="Unassembled WGS sequence"/>
</dbReference>
<evidence type="ECO:0000259" key="3">
    <source>
        <dbReference type="Pfam" id="PF17171"/>
    </source>
</evidence>
<keyword evidence="2" id="KW-0812">Transmembrane</keyword>
<evidence type="ECO:0000256" key="1">
    <source>
        <dbReference type="SAM" id="MobiDB-lite"/>
    </source>
</evidence>
<accession>A0AAD8MC70</accession>
<feature type="domain" description="Metaxin glutathione S-transferase" evidence="3">
    <location>
        <begin position="169"/>
        <end position="227"/>
    </location>
</feature>
<dbReference type="InterPro" id="IPR033468">
    <property type="entry name" value="Metaxin_GST"/>
</dbReference>
<evidence type="ECO:0000313" key="6">
    <source>
        <dbReference type="Proteomes" id="UP001237642"/>
    </source>
</evidence>
<reference evidence="5" key="1">
    <citation type="submission" date="2023-02" db="EMBL/GenBank/DDBJ databases">
        <title>Genome of toxic invasive species Heracleum sosnowskyi carries increased number of genes despite the absence of recent whole-genome duplications.</title>
        <authorList>
            <person name="Schelkunov M."/>
            <person name="Shtratnikova V."/>
            <person name="Makarenko M."/>
            <person name="Klepikova A."/>
            <person name="Omelchenko D."/>
            <person name="Novikova G."/>
            <person name="Obukhova E."/>
            <person name="Bogdanov V."/>
            <person name="Penin A."/>
            <person name="Logacheva M."/>
        </authorList>
    </citation>
    <scope>NUCLEOTIDE SEQUENCE</scope>
    <source>
        <strain evidence="5">Hsosn_3</strain>
        <tissue evidence="5">Leaf</tissue>
    </source>
</reference>
<dbReference type="Pfam" id="PF17171">
    <property type="entry name" value="GST_C_6"/>
    <property type="match status" value="1"/>
</dbReference>
<dbReference type="InterPro" id="IPR050931">
    <property type="entry name" value="Mito_Protein_Transport_Metaxin"/>
</dbReference>
<feature type="domain" description="Thioredoxin-like fold" evidence="4">
    <location>
        <begin position="24"/>
        <end position="119"/>
    </location>
</feature>
<evidence type="ECO:0000259" key="4">
    <source>
        <dbReference type="Pfam" id="PF17172"/>
    </source>
</evidence>
<dbReference type="InterPro" id="IPR012336">
    <property type="entry name" value="Thioredoxin-like_fold"/>
</dbReference>
<evidence type="ECO:0000256" key="2">
    <source>
        <dbReference type="SAM" id="Phobius"/>
    </source>
</evidence>
<keyword evidence="6" id="KW-1185">Reference proteome</keyword>
<sequence length="335" mass="37210">MEGGGKTITLVARKACFGLPTACPSCLPVYVFLKLTGLPFFFNYNLTYPDSDQIPYVETDECNVAYDNENGGVIETLKKDGIVDLDTGLDDIPEWISIKAMITSWLADAVLYELWVGSDGTSAYKIYYSDLPWPISKFLYYKQVNLAKQLLGITKENAVRREKEIYSKATKAYEALSARLGEDLYLFESRPTSLDALLLGHVLFTLHALPETSNLRSKLLTHTNLVKSAESFMTNYVVTSDSSSGLQPGDPLSSGSQSQSHQSTSASGRGSSNWRSNPRSKPKREKTEEEKTFRRRAKYFLVTQLAAVLIFLSLFGGSDNVDMEVDNDDDGSIYG</sequence>
<feature type="transmembrane region" description="Helical" evidence="2">
    <location>
        <begin position="299"/>
        <end position="317"/>
    </location>
</feature>